<name>X1DER4_9ZZZZ</name>
<evidence type="ECO:0000256" key="4">
    <source>
        <dbReference type="ARBA" id="ARBA00022837"/>
    </source>
</evidence>
<accession>X1DER4</accession>
<dbReference type="PANTHER" id="PTHR42693">
    <property type="entry name" value="ARYLSULFATASE FAMILY MEMBER"/>
    <property type="match status" value="1"/>
</dbReference>
<dbReference type="InterPro" id="IPR017850">
    <property type="entry name" value="Alkaline_phosphatase_core_sf"/>
</dbReference>
<dbReference type="GO" id="GO:0046872">
    <property type="term" value="F:metal ion binding"/>
    <property type="evidence" value="ECO:0007669"/>
    <property type="project" value="UniProtKB-KW"/>
</dbReference>
<dbReference type="GO" id="GO:0004065">
    <property type="term" value="F:arylsulfatase activity"/>
    <property type="evidence" value="ECO:0007669"/>
    <property type="project" value="TreeGrafter"/>
</dbReference>
<evidence type="ECO:0000259" key="5">
    <source>
        <dbReference type="Pfam" id="PF00884"/>
    </source>
</evidence>
<protein>
    <recommendedName>
        <fullName evidence="5">Sulfatase N-terminal domain-containing protein</fullName>
    </recommendedName>
</protein>
<dbReference type="EMBL" id="BART01027011">
    <property type="protein sequence ID" value="GAH03524.1"/>
    <property type="molecule type" value="Genomic_DNA"/>
</dbReference>
<organism evidence="6">
    <name type="scientific">marine sediment metagenome</name>
    <dbReference type="NCBI Taxonomy" id="412755"/>
    <lineage>
        <taxon>unclassified sequences</taxon>
        <taxon>metagenomes</taxon>
        <taxon>ecological metagenomes</taxon>
    </lineage>
</organism>
<dbReference type="PROSITE" id="PS51257">
    <property type="entry name" value="PROKAR_LIPOPROTEIN"/>
    <property type="match status" value="1"/>
</dbReference>
<dbReference type="PROSITE" id="PS00149">
    <property type="entry name" value="SULFATASE_2"/>
    <property type="match status" value="1"/>
</dbReference>
<evidence type="ECO:0000256" key="1">
    <source>
        <dbReference type="ARBA" id="ARBA00008779"/>
    </source>
</evidence>
<keyword evidence="4" id="KW-0106">Calcium</keyword>
<dbReference type="AlphaFoldDB" id="X1DER4"/>
<dbReference type="SUPFAM" id="SSF53649">
    <property type="entry name" value="Alkaline phosphatase-like"/>
    <property type="match status" value="1"/>
</dbReference>
<dbReference type="InterPro" id="IPR050738">
    <property type="entry name" value="Sulfatase"/>
</dbReference>
<keyword evidence="2" id="KW-0479">Metal-binding</keyword>
<comment type="caution">
    <text evidence="6">The sequence shown here is derived from an EMBL/GenBank/DDBJ whole genome shotgun (WGS) entry which is preliminary data.</text>
</comment>
<dbReference type="Pfam" id="PF00884">
    <property type="entry name" value="Sulfatase"/>
    <property type="match status" value="1"/>
</dbReference>
<reference evidence="6" key="1">
    <citation type="journal article" date="2014" name="Front. Microbiol.">
        <title>High frequency of phylogenetically diverse reductive dehalogenase-homologous genes in deep subseafloor sedimentary metagenomes.</title>
        <authorList>
            <person name="Kawai M."/>
            <person name="Futagami T."/>
            <person name="Toyoda A."/>
            <person name="Takaki Y."/>
            <person name="Nishi S."/>
            <person name="Hori S."/>
            <person name="Arai W."/>
            <person name="Tsubouchi T."/>
            <person name="Morono Y."/>
            <person name="Uchiyama I."/>
            <person name="Ito T."/>
            <person name="Fujiyama A."/>
            <person name="Inagaki F."/>
            <person name="Takami H."/>
        </authorList>
    </citation>
    <scope>NUCLEOTIDE SEQUENCE</scope>
    <source>
        <strain evidence="6">Expedition CK06-06</strain>
    </source>
</reference>
<evidence type="ECO:0000256" key="2">
    <source>
        <dbReference type="ARBA" id="ARBA00022723"/>
    </source>
</evidence>
<dbReference type="InterPro" id="IPR000917">
    <property type="entry name" value="Sulfatase_N"/>
</dbReference>
<evidence type="ECO:0000256" key="3">
    <source>
        <dbReference type="ARBA" id="ARBA00022801"/>
    </source>
</evidence>
<feature type="domain" description="Sulfatase N-terminal" evidence="5">
    <location>
        <begin position="34"/>
        <end position="214"/>
    </location>
</feature>
<feature type="non-terminal residue" evidence="6">
    <location>
        <position position="217"/>
    </location>
</feature>
<keyword evidence="3" id="KW-0378">Hydrolase</keyword>
<dbReference type="InterPro" id="IPR024607">
    <property type="entry name" value="Sulfatase_CS"/>
</dbReference>
<evidence type="ECO:0000313" key="6">
    <source>
        <dbReference type="EMBL" id="GAH03524.1"/>
    </source>
</evidence>
<gene>
    <name evidence="6" type="ORF">S01H4_47994</name>
</gene>
<comment type="similarity">
    <text evidence="1">Belongs to the sulfatase family.</text>
</comment>
<dbReference type="PANTHER" id="PTHR42693:SF53">
    <property type="entry name" value="ENDO-4-O-SULFATASE"/>
    <property type="match status" value="1"/>
</dbReference>
<sequence length="217" mass="24298">MKTKTIIKRLIIPALALISIVACNNEKAVVESRPNIIFILADDLGYNDVSCYGQSKFETPNIDRLAAGGLRFTQAYSGAPVCGPSRCVLQTGLNTGHCRVRGNTCYVGGIEKGNRRRVNLQPEDLTVGHVMQKAGYRTGLVGKWHLGGYSPDGSPWNQGFDEFYGWLTITREEHNPIYFPEKYYENQKLLVVDKTKNRGGYQTDLNTNYAIRFIEKA</sequence>
<proteinExistence type="inferred from homology"/>
<dbReference type="Gene3D" id="3.40.720.10">
    <property type="entry name" value="Alkaline Phosphatase, subunit A"/>
    <property type="match status" value="1"/>
</dbReference>